<dbReference type="AlphaFoldDB" id="A0A1R3HAT6"/>
<accession>A0A1R3HAT6</accession>
<evidence type="ECO:0000313" key="2">
    <source>
        <dbReference type="Proteomes" id="UP000187203"/>
    </source>
</evidence>
<protein>
    <submittedName>
        <fullName evidence="1">Uncharacterized protein</fullName>
    </submittedName>
</protein>
<reference evidence="2" key="1">
    <citation type="submission" date="2013-09" db="EMBL/GenBank/DDBJ databases">
        <title>Corchorus olitorius genome sequencing.</title>
        <authorList>
            <person name="Alam M."/>
            <person name="Haque M.S."/>
            <person name="Islam M.S."/>
            <person name="Emdad E.M."/>
            <person name="Islam M.M."/>
            <person name="Ahmed B."/>
            <person name="Halim A."/>
            <person name="Hossen Q.M.M."/>
            <person name="Hossain M.Z."/>
            <person name="Ahmed R."/>
            <person name="Khan M.M."/>
            <person name="Islam R."/>
            <person name="Rashid M.M."/>
            <person name="Khan S.A."/>
            <person name="Rahman M.S."/>
            <person name="Alam M."/>
            <person name="Yahiya A.S."/>
            <person name="Khan M.S."/>
            <person name="Azam M.S."/>
            <person name="Haque T."/>
            <person name="Lashkar M.Z.H."/>
            <person name="Akhand A.I."/>
            <person name="Morshed G."/>
            <person name="Roy S."/>
            <person name="Uddin K.S."/>
            <person name="Rabeya T."/>
            <person name="Hossain A.S."/>
            <person name="Chowdhury A."/>
            <person name="Snigdha A.R."/>
            <person name="Mortoza M.S."/>
            <person name="Matin S.A."/>
            <person name="Hoque S.M.E."/>
            <person name="Islam M.K."/>
            <person name="Roy D.K."/>
            <person name="Haider R."/>
            <person name="Moosa M.M."/>
            <person name="Elias S.M."/>
            <person name="Hasan A.M."/>
            <person name="Jahan S."/>
            <person name="Shafiuddin M."/>
            <person name="Mahmood N."/>
            <person name="Shommy N.S."/>
        </authorList>
    </citation>
    <scope>NUCLEOTIDE SEQUENCE [LARGE SCALE GENOMIC DNA]</scope>
    <source>
        <strain evidence="2">cv. O-4</strain>
    </source>
</reference>
<keyword evidence="2" id="KW-1185">Reference proteome</keyword>
<comment type="caution">
    <text evidence="1">The sequence shown here is derived from an EMBL/GenBank/DDBJ whole genome shotgun (WGS) entry which is preliminary data.</text>
</comment>
<organism evidence="1 2">
    <name type="scientific">Corchorus olitorius</name>
    <dbReference type="NCBI Taxonomy" id="93759"/>
    <lineage>
        <taxon>Eukaryota</taxon>
        <taxon>Viridiplantae</taxon>
        <taxon>Streptophyta</taxon>
        <taxon>Embryophyta</taxon>
        <taxon>Tracheophyta</taxon>
        <taxon>Spermatophyta</taxon>
        <taxon>Magnoliopsida</taxon>
        <taxon>eudicotyledons</taxon>
        <taxon>Gunneridae</taxon>
        <taxon>Pentapetalae</taxon>
        <taxon>rosids</taxon>
        <taxon>malvids</taxon>
        <taxon>Malvales</taxon>
        <taxon>Malvaceae</taxon>
        <taxon>Grewioideae</taxon>
        <taxon>Apeibeae</taxon>
        <taxon>Corchorus</taxon>
    </lineage>
</organism>
<gene>
    <name evidence="1" type="ORF">COLO4_30137</name>
</gene>
<sequence>MAGRLYGGGVSGTEEEALVAVGMETMLMENVFSSIEGAVETGVAATSGLNIGIDDEE</sequence>
<name>A0A1R3HAT6_9ROSI</name>
<dbReference type="Proteomes" id="UP000187203">
    <property type="component" value="Unassembled WGS sequence"/>
</dbReference>
<dbReference type="EMBL" id="AWUE01020606">
    <property type="protein sequence ID" value="OMO67469.1"/>
    <property type="molecule type" value="Genomic_DNA"/>
</dbReference>
<proteinExistence type="predicted"/>
<evidence type="ECO:0000313" key="1">
    <source>
        <dbReference type="EMBL" id="OMO67469.1"/>
    </source>
</evidence>